<proteinExistence type="predicted"/>
<dbReference type="Proteomes" id="UP000230002">
    <property type="component" value="Unassembled WGS sequence"/>
</dbReference>
<evidence type="ECO:0000256" key="1">
    <source>
        <dbReference type="SAM" id="Phobius"/>
    </source>
</evidence>
<keyword evidence="1" id="KW-0472">Membrane</keyword>
<organism evidence="2 3">
    <name type="scientific">Ganoderma sinense ZZ0214-1</name>
    <dbReference type="NCBI Taxonomy" id="1077348"/>
    <lineage>
        <taxon>Eukaryota</taxon>
        <taxon>Fungi</taxon>
        <taxon>Dikarya</taxon>
        <taxon>Basidiomycota</taxon>
        <taxon>Agaricomycotina</taxon>
        <taxon>Agaricomycetes</taxon>
        <taxon>Polyporales</taxon>
        <taxon>Polyporaceae</taxon>
        <taxon>Ganoderma</taxon>
    </lineage>
</organism>
<keyword evidence="3" id="KW-1185">Reference proteome</keyword>
<dbReference type="EMBL" id="AYKW01000045">
    <property type="protein sequence ID" value="PIL26409.1"/>
    <property type="molecule type" value="Genomic_DNA"/>
</dbReference>
<gene>
    <name evidence="2" type="ORF">GSI_12166</name>
</gene>
<dbReference type="STRING" id="1077348.A0A2G8RY11"/>
<keyword evidence="1" id="KW-0812">Transmembrane</keyword>
<dbReference type="AlphaFoldDB" id="A0A2G8RY11"/>
<feature type="transmembrane region" description="Helical" evidence="1">
    <location>
        <begin position="59"/>
        <end position="81"/>
    </location>
</feature>
<name>A0A2G8RY11_9APHY</name>
<evidence type="ECO:0000313" key="3">
    <source>
        <dbReference type="Proteomes" id="UP000230002"/>
    </source>
</evidence>
<keyword evidence="1" id="KW-1133">Transmembrane helix</keyword>
<dbReference type="OrthoDB" id="2548432at2759"/>
<feature type="transmembrane region" description="Helical" evidence="1">
    <location>
        <begin position="20"/>
        <end position="47"/>
    </location>
</feature>
<accession>A0A2G8RY11</accession>
<feature type="transmembrane region" description="Helical" evidence="1">
    <location>
        <begin position="93"/>
        <end position="120"/>
    </location>
</feature>
<evidence type="ECO:0000313" key="2">
    <source>
        <dbReference type="EMBL" id="PIL26409.1"/>
    </source>
</evidence>
<protein>
    <submittedName>
        <fullName evidence="2">Uncharacterized protein</fullName>
    </submittedName>
</protein>
<sequence length="199" mass="21904">MSPVAENISSEFEFSSLTAALLTALKFLLISIVFSSFLVPTAIVLFVFSTPLLRRRTSFILNVCAIGFGLTQGSIAAYVTIREMILRPPNPALISVITALYIVGPICVQTILFLRVLAVYPPHELSLRFRFVMYGPAIALKTARVANACYLLYTIQSSTRGPKTILSEAATVWSSPFAKLDFFLQLLDDVYVHPLGEPP</sequence>
<reference evidence="2 3" key="1">
    <citation type="journal article" date="2015" name="Sci. Rep.">
        <title>Chromosome-level genome map provides insights into diverse defense mechanisms in the medicinal fungus Ganoderma sinense.</title>
        <authorList>
            <person name="Zhu Y."/>
            <person name="Xu J."/>
            <person name="Sun C."/>
            <person name="Zhou S."/>
            <person name="Xu H."/>
            <person name="Nelson D.R."/>
            <person name="Qian J."/>
            <person name="Song J."/>
            <person name="Luo H."/>
            <person name="Xiang L."/>
            <person name="Li Y."/>
            <person name="Xu Z."/>
            <person name="Ji A."/>
            <person name="Wang L."/>
            <person name="Lu S."/>
            <person name="Hayward A."/>
            <person name="Sun W."/>
            <person name="Li X."/>
            <person name="Schwartz D.C."/>
            <person name="Wang Y."/>
            <person name="Chen S."/>
        </authorList>
    </citation>
    <scope>NUCLEOTIDE SEQUENCE [LARGE SCALE GENOMIC DNA]</scope>
    <source>
        <strain evidence="2 3">ZZ0214-1</strain>
    </source>
</reference>
<comment type="caution">
    <text evidence="2">The sequence shown here is derived from an EMBL/GenBank/DDBJ whole genome shotgun (WGS) entry which is preliminary data.</text>
</comment>